<protein>
    <submittedName>
        <fullName evidence="1">Uncharacterized protein</fullName>
    </submittedName>
</protein>
<accession>A0ACC0PEG5</accession>
<name>A0ACC0PEG5_RHOML</name>
<proteinExistence type="predicted"/>
<keyword evidence="2" id="KW-1185">Reference proteome</keyword>
<reference evidence="1" key="1">
    <citation type="submission" date="2022-02" db="EMBL/GenBank/DDBJ databases">
        <title>Plant Genome Project.</title>
        <authorList>
            <person name="Zhang R.-G."/>
        </authorList>
    </citation>
    <scope>NUCLEOTIDE SEQUENCE</scope>
    <source>
        <strain evidence="1">AT1</strain>
    </source>
</reference>
<sequence>MNRRMKSITIDQEDKDNDDMVNKERDLHRRQNMTPEPPLSSEMKGTPWNLLLHGRKHARFRGRKRGGGC</sequence>
<gene>
    <name evidence="1" type="ORF">RHMOL_Rhmol03G0156700</name>
</gene>
<dbReference type="Proteomes" id="UP001062846">
    <property type="component" value="Chromosome 3"/>
</dbReference>
<organism evidence="1 2">
    <name type="scientific">Rhododendron molle</name>
    <name type="common">Chinese azalea</name>
    <name type="synonym">Azalea mollis</name>
    <dbReference type="NCBI Taxonomy" id="49168"/>
    <lineage>
        <taxon>Eukaryota</taxon>
        <taxon>Viridiplantae</taxon>
        <taxon>Streptophyta</taxon>
        <taxon>Embryophyta</taxon>
        <taxon>Tracheophyta</taxon>
        <taxon>Spermatophyta</taxon>
        <taxon>Magnoliopsida</taxon>
        <taxon>eudicotyledons</taxon>
        <taxon>Gunneridae</taxon>
        <taxon>Pentapetalae</taxon>
        <taxon>asterids</taxon>
        <taxon>Ericales</taxon>
        <taxon>Ericaceae</taxon>
        <taxon>Ericoideae</taxon>
        <taxon>Rhodoreae</taxon>
        <taxon>Rhododendron</taxon>
    </lineage>
</organism>
<dbReference type="EMBL" id="CM046390">
    <property type="protein sequence ID" value="KAI8564108.1"/>
    <property type="molecule type" value="Genomic_DNA"/>
</dbReference>
<evidence type="ECO:0000313" key="1">
    <source>
        <dbReference type="EMBL" id="KAI8564108.1"/>
    </source>
</evidence>
<evidence type="ECO:0000313" key="2">
    <source>
        <dbReference type="Proteomes" id="UP001062846"/>
    </source>
</evidence>
<comment type="caution">
    <text evidence="1">The sequence shown here is derived from an EMBL/GenBank/DDBJ whole genome shotgun (WGS) entry which is preliminary data.</text>
</comment>